<name>A0A224YGH5_9ACAR</name>
<dbReference type="EMBL" id="GFPF01003703">
    <property type="protein sequence ID" value="MAA14849.1"/>
    <property type="molecule type" value="Transcribed_RNA"/>
</dbReference>
<protein>
    <submittedName>
        <fullName evidence="1">Uncharacterized protein</fullName>
    </submittedName>
</protein>
<proteinExistence type="predicted"/>
<evidence type="ECO:0000313" key="1">
    <source>
        <dbReference type="EMBL" id="MAA14849.1"/>
    </source>
</evidence>
<dbReference type="AlphaFoldDB" id="A0A224YGH5"/>
<sequence>MTLSLAVATKRCKFLLYFSYSLLPSEIEWGLDIRVNVAHHKRALDLAMLMQFLSQSKKAQLRELSCQLHCLPALRDRSPRQKGIKIGHRPCLTTTGMQFFEQAKNKIKKS</sequence>
<organism evidence="1">
    <name type="scientific">Rhipicephalus zambeziensis</name>
    <dbReference type="NCBI Taxonomy" id="60191"/>
    <lineage>
        <taxon>Eukaryota</taxon>
        <taxon>Metazoa</taxon>
        <taxon>Ecdysozoa</taxon>
        <taxon>Arthropoda</taxon>
        <taxon>Chelicerata</taxon>
        <taxon>Arachnida</taxon>
        <taxon>Acari</taxon>
        <taxon>Parasitiformes</taxon>
        <taxon>Ixodida</taxon>
        <taxon>Ixodoidea</taxon>
        <taxon>Ixodidae</taxon>
        <taxon>Rhipicephalinae</taxon>
        <taxon>Rhipicephalus</taxon>
        <taxon>Rhipicephalus</taxon>
    </lineage>
</organism>
<accession>A0A224YGH5</accession>
<reference evidence="1" key="1">
    <citation type="journal article" date="2017" name="Parasit. Vectors">
        <title>Sialotranscriptomics of Rhipicephalus zambeziensis reveals intricate expression profiles of secretory proteins and suggests tight temporal transcriptional regulation during blood-feeding.</title>
        <authorList>
            <person name="de Castro M.H."/>
            <person name="de Klerk D."/>
            <person name="Pienaar R."/>
            <person name="Rees D.J.G."/>
            <person name="Mans B.J."/>
        </authorList>
    </citation>
    <scope>NUCLEOTIDE SEQUENCE</scope>
    <source>
        <tissue evidence="1">Salivary glands</tissue>
    </source>
</reference>